<keyword evidence="1" id="KW-0489">Methyltransferase</keyword>
<dbReference type="InterPro" id="IPR029063">
    <property type="entry name" value="SAM-dependent_MTases_sf"/>
</dbReference>
<organism evidence="1 2">
    <name type="scientific">Rarispira pelagica</name>
    <dbReference type="NCBI Taxonomy" id="3141764"/>
    <lineage>
        <taxon>Bacteria</taxon>
        <taxon>Pseudomonadati</taxon>
        <taxon>Spirochaetota</taxon>
        <taxon>Spirochaetia</taxon>
        <taxon>Winmispirales</taxon>
        <taxon>Winmispiraceae</taxon>
        <taxon>Rarispira</taxon>
    </lineage>
</organism>
<dbReference type="Gene3D" id="3.40.50.150">
    <property type="entry name" value="Vaccinia Virus protein VP39"/>
    <property type="match status" value="1"/>
</dbReference>
<keyword evidence="1" id="KW-0808">Transferase</keyword>
<keyword evidence="2" id="KW-1185">Reference proteome</keyword>
<protein>
    <submittedName>
        <fullName evidence="1">Class I SAM-dependent methyltransferase</fullName>
        <ecNumber evidence="1">2.1.1.-</ecNumber>
    </submittedName>
</protein>
<evidence type="ECO:0000313" key="1">
    <source>
        <dbReference type="EMBL" id="MEM5948603.1"/>
    </source>
</evidence>
<dbReference type="GO" id="GO:0032259">
    <property type="term" value="P:methylation"/>
    <property type="evidence" value="ECO:0007669"/>
    <property type="project" value="UniProtKB-KW"/>
</dbReference>
<dbReference type="SUPFAM" id="SSF53335">
    <property type="entry name" value="S-adenosyl-L-methionine-dependent methyltransferases"/>
    <property type="match status" value="1"/>
</dbReference>
<dbReference type="EC" id="2.1.1.-" evidence="1"/>
<sequence>MTYIDTDKRIAAFFDDKKVIKYIEANKRYDDNPVITAIMGDFSDKLPLEENTFDILFSFYAGFISQSCKKYLRKGGILICNNSHGDASIAYTDLDYKFIAVIKRNNDRFTISDKNLEEYFIKKDKSPIDIKKVLAKMTGENFTKKAYAYIFTFSPMIRLEESSSL</sequence>
<dbReference type="GO" id="GO:0008168">
    <property type="term" value="F:methyltransferase activity"/>
    <property type="evidence" value="ECO:0007669"/>
    <property type="project" value="UniProtKB-KW"/>
</dbReference>
<name>A0ABU9UD53_9SPIR</name>
<gene>
    <name evidence="1" type="ORF">WKV44_08605</name>
</gene>
<accession>A0ABU9UD53</accession>
<dbReference type="EMBL" id="JBCHKQ010000004">
    <property type="protein sequence ID" value="MEM5948603.1"/>
    <property type="molecule type" value="Genomic_DNA"/>
</dbReference>
<dbReference type="RefSeq" id="WP_420070054.1">
    <property type="nucleotide sequence ID" value="NZ_JBCHKQ010000004.1"/>
</dbReference>
<proteinExistence type="predicted"/>
<reference evidence="1 2" key="1">
    <citation type="submission" date="2024-03" db="EMBL/GenBank/DDBJ databases">
        <title>Ignisphaera cupida sp. nov., a hyperthermophilic hydrolytic archaeon from a hot spring of Kamchatka, and proposal of Ignisphaeraceae fam. nov.</title>
        <authorList>
            <person name="Podosokorskaya O.A."/>
            <person name="Elcheninov A.G."/>
            <person name="Maltseva A.I."/>
            <person name="Zayulina K.S."/>
            <person name="Novikov A."/>
            <person name="Merkel A.Y."/>
        </authorList>
    </citation>
    <scope>NUCLEOTIDE SEQUENCE [LARGE SCALE GENOMIC DNA]</scope>
    <source>
        <strain evidence="1 2">38H-sp</strain>
    </source>
</reference>
<evidence type="ECO:0000313" key="2">
    <source>
        <dbReference type="Proteomes" id="UP001466331"/>
    </source>
</evidence>
<dbReference type="Proteomes" id="UP001466331">
    <property type="component" value="Unassembled WGS sequence"/>
</dbReference>
<comment type="caution">
    <text evidence="1">The sequence shown here is derived from an EMBL/GenBank/DDBJ whole genome shotgun (WGS) entry which is preliminary data.</text>
</comment>
<dbReference type="CDD" id="cd02440">
    <property type="entry name" value="AdoMet_MTases"/>
    <property type="match status" value="1"/>
</dbReference>